<evidence type="ECO:0000313" key="2">
    <source>
        <dbReference type="Proteomes" id="UP000288805"/>
    </source>
</evidence>
<dbReference type="Proteomes" id="UP000288805">
    <property type="component" value="Unassembled WGS sequence"/>
</dbReference>
<comment type="caution">
    <text evidence="1">The sequence shown here is derived from an EMBL/GenBank/DDBJ whole genome shotgun (WGS) entry which is preliminary data.</text>
</comment>
<name>A0A438K933_VITVI</name>
<protein>
    <submittedName>
        <fullName evidence="1">Uncharacterized protein</fullName>
    </submittedName>
</protein>
<proteinExistence type="predicted"/>
<accession>A0A438K933</accession>
<dbReference type="AlphaFoldDB" id="A0A438K933"/>
<gene>
    <name evidence="1" type="ORF">CK203_004091</name>
</gene>
<evidence type="ECO:0000313" key="1">
    <source>
        <dbReference type="EMBL" id="RVX17716.1"/>
    </source>
</evidence>
<sequence length="83" mass="9520">MLVRLSILKYLTFYGIEAYGYLVESAACNQTRIIEECEKQMGEEIEDQVEMVMTVLPPPQTQMNLEEEVGVDQKEIVEGDQMT</sequence>
<dbReference type="EMBL" id="QGNW01000012">
    <property type="protein sequence ID" value="RVX17716.1"/>
    <property type="molecule type" value="Genomic_DNA"/>
</dbReference>
<reference evidence="1 2" key="1">
    <citation type="journal article" date="2018" name="PLoS Genet.">
        <title>Population sequencing reveals clonal diversity and ancestral inbreeding in the grapevine cultivar Chardonnay.</title>
        <authorList>
            <person name="Roach M.J."/>
            <person name="Johnson D.L."/>
            <person name="Bohlmann J."/>
            <person name="van Vuuren H.J."/>
            <person name="Jones S.J."/>
            <person name="Pretorius I.S."/>
            <person name="Schmidt S.A."/>
            <person name="Borneman A.R."/>
        </authorList>
    </citation>
    <scope>NUCLEOTIDE SEQUENCE [LARGE SCALE GENOMIC DNA]</scope>
    <source>
        <strain evidence="2">cv. Chardonnay</strain>
        <tissue evidence="1">Leaf</tissue>
    </source>
</reference>
<organism evidence="1 2">
    <name type="scientific">Vitis vinifera</name>
    <name type="common">Grape</name>
    <dbReference type="NCBI Taxonomy" id="29760"/>
    <lineage>
        <taxon>Eukaryota</taxon>
        <taxon>Viridiplantae</taxon>
        <taxon>Streptophyta</taxon>
        <taxon>Embryophyta</taxon>
        <taxon>Tracheophyta</taxon>
        <taxon>Spermatophyta</taxon>
        <taxon>Magnoliopsida</taxon>
        <taxon>eudicotyledons</taxon>
        <taxon>Gunneridae</taxon>
        <taxon>Pentapetalae</taxon>
        <taxon>rosids</taxon>
        <taxon>Vitales</taxon>
        <taxon>Vitaceae</taxon>
        <taxon>Viteae</taxon>
        <taxon>Vitis</taxon>
    </lineage>
</organism>